<feature type="region of interest" description="Disordered" evidence="1">
    <location>
        <begin position="335"/>
        <end position="360"/>
    </location>
</feature>
<protein>
    <submittedName>
        <fullName evidence="2">Uncharacterized protein</fullName>
    </submittedName>
</protein>
<feature type="compositionally biased region" description="Polar residues" evidence="1">
    <location>
        <begin position="26"/>
        <end position="37"/>
    </location>
</feature>
<name>A0A3S5AC53_9PLAT</name>
<comment type="caution">
    <text evidence="2">The sequence shown here is derived from an EMBL/GenBank/DDBJ whole genome shotgun (WGS) entry which is preliminary data.</text>
</comment>
<proteinExistence type="predicted"/>
<accession>A0A3S5AC53</accession>
<organism evidence="2 3">
    <name type="scientific">Protopolystoma xenopodis</name>
    <dbReference type="NCBI Taxonomy" id="117903"/>
    <lineage>
        <taxon>Eukaryota</taxon>
        <taxon>Metazoa</taxon>
        <taxon>Spiralia</taxon>
        <taxon>Lophotrochozoa</taxon>
        <taxon>Platyhelminthes</taxon>
        <taxon>Monogenea</taxon>
        <taxon>Polyopisthocotylea</taxon>
        <taxon>Polystomatidea</taxon>
        <taxon>Polystomatidae</taxon>
        <taxon>Protopolystoma</taxon>
    </lineage>
</organism>
<feature type="region of interest" description="Disordered" evidence="1">
    <location>
        <begin position="81"/>
        <end position="106"/>
    </location>
</feature>
<dbReference type="EMBL" id="CAAALY010245137">
    <property type="protein sequence ID" value="VEL33083.1"/>
    <property type="molecule type" value="Genomic_DNA"/>
</dbReference>
<feature type="region of interest" description="Disordered" evidence="1">
    <location>
        <begin position="251"/>
        <end position="276"/>
    </location>
</feature>
<dbReference type="AlphaFoldDB" id="A0A3S5AC53"/>
<dbReference type="Proteomes" id="UP000784294">
    <property type="component" value="Unassembled WGS sequence"/>
</dbReference>
<sequence>MYRFSAKVAHADGPLREASPARQKQRQLARNGNTVASWPQPDLSPNDVPEDCGESKYMQIEKMNKLQVYLTNLQARNDRESDMTNGAVGSQRQKLSPPSTSSSASSLSSLRSIEEYAFPATVDMFQNGIIVRQLRKEGCAVAQAGKNVAAGFCTSGSLFRENPLRQPFRSASYSASTAVESAEDGTAKCGSVPSAKYVAHKIVEDMLGYYLVKGDMKRMERIGLRRMECEDDAPNSKSTEPDQERGMKAIVKRTSQHSEGSKSNDSTHASSKGSFKSDPVYYESDSKLDVLLPTPSYIGSSIVTKSKSQSFRNLIITLDLPVDEWLEAAALGEKASLPPDHNKGKDSRLTRRKELTNERNKEMVVSSTSRFDACTQTKLRYFVKYDEEKQFGKHFFADDELNRHLYIMLSDEKTQNDTQIEVTDQNSGLSLESRLRIRRRFSHVKQTAQAPISGTAVTDRLLDETRLARANWRRLTRILADFGRSSGFLVHSGHNAEIL</sequence>
<feature type="compositionally biased region" description="Polar residues" evidence="1">
    <location>
        <begin position="257"/>
        <end position="274"/>
    </location>
</feature>
<feature type="region of interest" description="Disordered" evidence="1">
    <location>
        <begin position="1"/>
        <end position="51"/>
    </location>
</feature>
<evidence type="ECO:0000313" key="2">
    <source>
        <dbReference type="EMBL" id="VEL33083.1"/>
    </source>
</evidence>
<feature type="compositionally biased region" description="Polar residues" evidence="1">
    <location>
        <begin position="83"/>
        <end position="94"/>
    </location>
</feature>
<feature type="compositionally biased region" description="Basic and acidic residues" evidence="1">
    <location>
        <begin position="340"/>
        <end position="360"/>
    </location>
</feature>
<evidence type="ECO:0000256" key="1">
    <source>
        <dbReference type="SAM" id="MobiDB-lite"/>
    </source>
</evidence>
<gene>
    <name evidence="2" type="ORF">PXEA_LOCUS26523</name>
</gene>
<keyword evidence="3" id="KW-1185">Reference proteome</keyword>
<feature type="compositionally biased region" description="Low complexity" evidence="1">
    <location>
        <begin position="95"/>
        <end position="106"/>
    </location>
</feature>
<evidence type="ECO:0000313" key="3">
    <source>
        <dbReference type="Proteomes" id="UP000784294"/>
    </source>
</evidence>
<reference evidence="2" key="1">
    <citation type="submission" date="2018-11" db="EMBL/GenBank/DDBJ databases">
        <authorList>
            <consortium name="Pathogen Informatics"/>
        </authorList>
    </citation>
    <scope>NUCLEOTIDE SEQUENCE</scope>
</reference>